<feature type="transmembrane region" description="Helical" evidence="7">
    <location>
        <begin position="76"/>
        <end position="97"/>
    </location>
</feature>
<evidence type="ECO:0000259" key="8">
    <source>
        <dbReference type="PROSITE" id="PS50928"/>
    </source>
</evidence>
<keyword evidence="3" id="KW-1003">Cell membrane</keyword>
<evidence type="ECO:0000256" key="2">
    <source>
        <dbReference type="ARBA" id="ARBA00022448"/>
    </source>
</evidence>
<sequence length="296" mass="33524">MKPSFFKRKELLYAVLSVVPALVLFLVFVYYPLIQTFIYALTDWNGYSQTFNWVGLDNFKKVFMEAENRKVFYNTLYFSCLSILFGSIIQLTIAVICHQKFKGNKLAVTLIYIPAVISPIIVGLTWSSLLQYTGLLNHFLEAWGLGSSVRDWLGDPLIVKNTLIIVNLWQYTGMGMVIFLSGMNSIPKDIHEAAMLDGAVLFRKFRSITLPLLMPFITMNLFIGITGGLKVFELPFVMTNGGPANSSKSVVMSIYENAFQYQRFGVASAIGIVFFLFIAIVTLFQLRVTGRREVEY</sequence>
<feature type="transmembrane region" description="Helical" evidence="7">
    <location>
        <begin position="12"/>
        <end position="34"/>
    </location>
</feature>
<feature type="transmembrane region" description="Helical" evidence="7">
    <location>
        <begin position="208"/>
        <end position="229"/>
    </location>
</feature>
<dbReference type="SUPFAM" id="SSF160964">
    <property type="entry name" value="MalF N-terminal region-like"/>
    <property type="match status" value="1"/>
</dbReference>
<comment type="subcellular location">
    <subcellularLocation>
        <location evidence="1 7">Cell membrane</location>
        <topology evidence="1 7">Multi-pass membrane protein</topology>
    </subcellularLocation>
</comment>
<proteinExistence type="inferred from homology"/>
<evidence type="ECO:0000256" key="6">
    <source>
        <dbReference type="ARBA" id="ARBA00023136"/>
    </source>
</evidence>
<name>A0ABU1P1A9_9BACL</name>
<dbReference type="RefSeq" id="WP_310500996.1">
    <property type="nucleotide sequence ID" value="NZ_JAVDSB010000011.1"/>
</dbReference>
<accession>A0ABU1P1A9</accession>
<organism evidence="9 10">
    <name type="scientific">Paenibacillus qinlingensis</name>
    <dbReference type="NCBI Taxonomy" id="1837343"/>
    <lineage>
        <taxon>Bacteria</taxon>
        <taxon>Bacillati</taxon>
        <taxon>Bacillota</taxon>
        <taxon>Bacilli</taxon>
        <taxon>Bacillales</taxon>
        <taxon>Paenibacillaceae</taxon>
        <taxon>Paenibacillus</taxon>
    </lineage>
</organism>
<dbReference type="PANTHER" id="PTHR30193">
    <property type="entry name" value="ABC TRANSPORTER PERMEASE PROTEIN"/>
    <property type="match status" value="1"/>
</dbReference>
<protein>
    <submittedName>
        <fullName evidence="9">ABC-type sugar transport system permease subunit</fullName>
    </submittedName>
</protein>
<dbReference type="CDD" id="cd06261">
    <property type="entry name" value="TM_PBP2"/>
    <property type="match status" value="1"/>
</dbReference>
<dbReference type="InterPro" id="IPR035906">
    <property type="entry name" value="MetI-like_sf"/>
</dbReference>
<comment type="caution">
    <text evidence="9">The sequence shown here is derived from an EMBL/GenBank/DDBJ whole genome shotgun (WGS) entry which is preliminary data.</text>
</comment>
<evidence type="ECO:0000256" key="4">
    <source>
        <dbReference type="ARBA" id="ARBA00022692"/>
    </source>
</evidence>
<dbReference type="PANTHER" id="PTHR30193:SF37">
    <property type="entry name" value="INNER MEMBRANE ABC TRANSPORTER PERMEASE PROTEIN YCJO"/>
    <property type="match status" value="1"/>
</dbReference>
<reference evidence="9 10" key="1">
    <citation type="submission" date="2023-07" db="EMBL/GenBank/DDBJ databases">
        <title>Sorghum-associated microbial communities from plants grown in Nebraska, USA.</title>
        <authorList>
            <person name="Schachtman D."/>
        </authorList>
    </citation>
    <scope>NUCLEOTIDE SEQUENCE [LARGE SCALE GENOMIC DNA]</scope>
    <source>
        <strain evidence="9 10">CC258</strain>
    </source>
</reference>
<evidence type="ECO:0000256" key="7">
    <source>
        <dbReference type="RuleBase" id="RU363032"/>
    </source>
</evidence>
<evidence type="ECO:0000256" key="1">
    <source>
        <dbReference type="ARBA" id="ARBA00004651"/>
    </source>
</evidence>
<evidence type="ECO:0000313" key="9">
    <source>
        <dbReference type="EMBL" id="MDR6553526.1"/>
    </source>
</evidence>
<dbReference type="InterPro" id="IPR051393">
    <property type="entry name" value="ABC_transporter_permease"/>
</dbReference>
<keyword evidence="4 7" id="KW-0812">Transmembrane</keyword>
<evidence type="ECO:0000313" key="10">
    <source>
        <dbReference type="Proteomes" id="UP001267290"/>
    </source>
</evidence>
<dbReference type="InterPro" id="IPR000515">
    <property type="entry name" value="MetI-like"/>
</dbReference>
<dbReference type="Proteomes" id="UP001267290">
    <property type="component" value="Unassembled WGS sequence"/>
</dbReference>
<keyword evidence="10" id="KW-1185">Reference proteome</keyword>
<feature type="transmembrane region" description="Helical" evidence="7">
    <location>
        <begin position="264"/>
        <end position="284"/>
    </location>
</feature>
<dbReference type="Gene3D" id="1.10.3720.10">
    <property type="entry name" value="MetI-like"/>
    <property type="match status" value="1"/>
</dbReference>
<keyword evidence="2 7" id="KW-0813">Transport</keyword>
<keyword evidence="5 7" id="KW-1133">Transmembrane helix</keyword>
<comment type="similarity">
    <text evidence="7">Belongs to the binding-protein-dependent transport system permease family.</text>
</comment>
<feature type="transmembrane region" description="Helical" evidence="7">
    <location>
        <begin position="109"/>
        <end position="129"/>
    </location>
</feature>
<dbReference type="PROSITE" id="PS50928">
    <property type="entry name" value="ABC_TM1"/>
    <property type="match status" value="1"/>
</dbReference>
<dbReference type="EMBL" id="JAVDSB010000011">
    <property type="protein sequence ID" value="MDR6553526.1"/>
    <property type="molecule type" value="Genomic_DNA"/>
</dbReference>
<dbReference type="SUPFAM" id="SSF161098">
    <property type="entry name" value="MetI-like"/>
    <property type="match status" value="1"/>
</dbReference>
<keyword evidence="9" id="KW-0762">Sugar transport</keyword>
<dbReference type="Pfam" id="PF00528">
    <property type="entry name" value="BPD_transp_1"/>
    <property type="match status" value="1"/>
</dbReference>
<feature type="domain" description="ABC transmembrane type-1" evidence="8">
    <location>
        <begin position="72"/>
        <end position="285"/>
    </location>
</feature>
<evidence type="ECO:0000256" key="5">
    <source>
        <dbReference type="ARBA" id="ARBA00022989"/>
    </source>
</evidence>
<feature type="transmembrane region" description="Helical" evidence="7">
    <location>
        <begin position="168"/>
        <end position="187"/>
    </location>
</feature>
<evidence type="ECO:0000256" key="3">
    <source>
        <dbReference type="ARBA" id="ARBA00022475"/>
    </source>
</evidence>
<keyword evidence="6 7" id="KW-0472">Membrane</keyword>
<gene>
    <name evidence="9" type="ORF">J2736_004733</name>
</gene>